<dbReference type="RefSeq" id="WP_014124254.1">
    <property type="nucleotide sequence ID" value="NC_016052.1"/>
</dbReference>
<dbReference type="EMBL" id="AP012046">
    <property type="protein sequence ID" value="BAK94190.1"/>
    <property type="molecule type" value="Genomic_DNA"/>
</dbReference>
<evidence type="ECO:0000313" key="3">
    <source>
        <dbReference type="Proteomes" id="UP000002663"/>
    </source>
</evidence>
<proteinExistence type="predicted"/>
<sequence length="408" mass="45513">MKDVASFQMEVSPSDVTDEELAKINKHTRKDLSADDVFIFDGVVSDDSLDSFKTRMDPQTTLSNYADDLTRGVSLMSGHDTEKEPYGRSFDSVLQKRNGLTEVIGKFYMLRGSSANGSSTDDLIRNIEGGITRDMSVGFMAGIDDYICSIDGKTLDKSKYFPGDRTEDGKEAFYWIKNGHLREVSTVYKGSNGNAFIQKARQFADKHKLGQSRLAMLQQGLGTRYDELDKSIFGIRVNEDGSSSDNDNQGGNEDMEITIEDVREAVENEDITIEELEELIAELKDDDDDDDNDGGDNDDDNDRLAKAVKRVFGDKVSEKTLRRVKAEAEDGRSYKKEVVSRAVKARAAVQGKGFSKAHYKEMLRRSDAATVREEAESYEKMKSGKFQPGRSAASKDDDVDEGRPFSIE</sequence>
<reference evidence="2 3" key="1">
    <citation type="submission" date="2011-01" db="EMBL/GenBank/DDBJ databases">
        <title>Whole genome sequence of Tetragenococcus halophilus NBRC 12172.</title>
        <authorList>
            <person name="Nakazawa H."/>
            <person name="Omata S."/>
            <person name="Koga C."/>
            <person name="Watanabe Y."/>
            <person name="Katano Y."/>
            <person name="Ito N."/>
            <person name="Tsukatani N."/>
            <person name="Ankai A."/>
            <person name="Oguchi A."/>
            <person name="Fukui S."/>
            <person name="Yashiro I."/>
            <person name="Kamata S."/>
            <person name="Hashimoto Y."/>
            <person name="Yamazaki J."/>
            <person name="Taguchi H."/>
            <person name="Tanaka A."/>
            <person name="Koyama T."/>
            <person name="Ichige A."/>
            <person name="Hanya Y."/>
            <person name="Tanikawa S."/>
            <person name="Yamazaki S."/>
            <person name="Fujita N."/>
        </authorList>
    </citation>
    <scope>NUCLEOTIDE SEQUENCE [LARGE SCALE GENOMIC DNA]</scope>
    <source>
        <strain evidence="3">DSM 20338 / JCM 20259 / NCIMB 9735 / NBRC 12172</strain>
    </source>
</reference>
<evidence type="ECO:0000313" key="2">
    <source>
        <dbReference type="EMBL" id="BAK94190.1"/>
    </source>
</evidence>
<evidence type="ECO:0000256" key="1">
    <source>
        <dbReference type="SAM" id="MobiDB-lite"/>
    </source>
</evidence>
<feature type="compositionally biased region" description="Acidic residues" evidence="1">
    <location>
        <begin position="283"/>
        <end position="301"/>
    </location>
</feature>
<accession>A0AAN1VQN0</accession>
<feature type="region of interest" description="Disordered" evidence="1">
    <location>
        <begin position="283"/>
        <end position="303"/>
    </location>
</feature>
<organism evidence="2 3">
    <name type="scientific">Tetragenococcus halophilus (strain DSM 20338 / JCM 20259 / NCIMB 9735 / NBRC 12172)</name>
    <name type="common">Pediococcus halophilus</name>
    <dbReference type="NCBI Taxonomy" id="945021"/>
    <lineage>
        <taxon>Bacteria</taxon>
        <taxon>Bacillati</taxon>
        <taxon>Bacillota</taxon>
        <taxon>Bacilli</taxon>
        <taxon>Lactobacillales</taxon>
        <taxon>Enterococcaceae</taxon>
        <taxon>Tetragenococcus</taxon>
    </lineage>
</organism>
<name>A0AAN1VQN0_TETHN</name>
<gene>
    <name evidence="2" type="ordered locus">TEH_08630</name>
</gene>
<feature type="region of interest" description="Disordered" evidence="1">
    <location>
        <begin position="374"/>
        <end position="408"/>
    </location>
</feature>
<dbReference type="AlphaFoldDB" id="A0AAN1VQN0"/>
<dbReference type="KEGG" id="thl:TEH_08630"/>
<protein>
    <submittedName>
        <fullName evidence="2">Uncharacterized protein</fullName>
    </submittedName>
</protein>
<dbReference type="Proteomes" id="UP000002663">
    <property type="component" value="Chromosome"/>
</dbReference>